<name>A0A699Z3X9_HAELA</name>
<proteinExistence type="predicted"/>
<comment type="caution">
    <text evidence="2">The sequence shown here is derived from an EMBL/GenBank/DDBJ whole genome shotgun (WGS) entry which is preliminary data.</text>
</comment>
<sequence length="100" mass="9974">MLSGRPSEGGSGHQLSSSSSNSSGSSSSSGSGSSGSSGSSSGSSGSSGSSSRNSSIMFESSTWAGSSLGQAEQQVFWQLVLALWQVHAEGLMHRDGWLAP</sequence>
<dbReference type="AlphaFoldDB" id="A0A699Z3X9"/>
<evidence type="ECO:0000313" key="2">
    <source>
        <dbReference type="EMBL" id="GFH13769.1"/>
    </source>
</evidence>
<organism evidence="2 3">
    <name type="scientific">Haematococcus lacustris</name>
    <name type="common">Green alga</name>
    <name type="synonym">Haematococcus pluvialis</name>
    <dbReference type="NCBI Taxonomy" id="44745"/>
    <lineage>
        <taxon>Eukaryota</taxon>
        <taxon>Viridiplantae</taxon>
        <taxon>Chlorophyta</taxon>
        <taxon>core chlorophytes</taxon>
        <taxon>Chlorophyceae</taxon>
        <taxon>CS clade</taxon>
        <taxon>Chlamydomonadales</taxon>
        <taxon>Haematococcaceae</taxon>
        <taxon>Haematococcus</taxon>
    </lineage>
</organism>
<feature type="region of interest" description="Disordered" evidence="1">
    <location>
        <begin position="1"/>
        <end position="55"/>
    </location>
</feature>
<protein>
    <submittedName>
        <fullName evidence="2">Uncharacterized protein</fullName>
    </submittedName>
</protein>
<evidence type="ECO:0000256" key="1">
    <source>
        <dbReference type="SAM" id="MobiDB-lite"/>
    </source>
</evidence>
<dbReference type="EMBL" id="BLLF01000650">
    <property type="protein sequence ID" value="GFH13769.1"/>
    <property type="molecule type" value="Genomic_DNA"/>
</dbReference>
<keyword evidence="3" id="KW-1185">Reference proteome</keyword>
<evidence type="ECO:0000313" key="3">
    <source>
        <dbReference type="Proteomes" id="UP000485058"/>
    </source>
</evidence>
<feature type="compositionally biased region" description="Low complexity" evidence="1">
    <location>
        <begin position="13"/>
        <end position="55"/>
    </location>
</feature>
<reference evidence="2 3" key="1">
    <citation type="submission" date="2020-02" db="EMBL/GenBank/DDBJ databases">
        <title>Draft genome sequence of Haematococcus lacustris strain NIES-144.</title>
        <authorList>
            <person name="Morimoto D."/>
            <person name="Nakagawa S."/>
            <person name="Yoshida T."/>
            <person name="Sawayama S."/>
        </authorList>
    </citation>
    <scope>NUCLEOTIDE SEQUENCE [LARGE SCALE GENOMIC DNA]</scope>
    <source>
        <strain evidence="2 3">NIES-144</strain>
    </source>
</reference>
<dbReference type="Proteomes" id="UP000485058">
    <property type="component" value="Unassembled WGS sequence"/>
</dbReference>
<gene>
    <name evidence="2" type="ORF">HaLaN_09714</name>
</gene>
<accession>A0A699Z3X9</accession>